<accession>A0A7G1P4R2</accession>
<dbReference type="Pfam" id="PF13556">
    <property type="entry name" value="HTH_30"/>
    <property type="match status" value="1"/>
</dbReference>
<dbReference type="RefSeq" id="WP_190852292.1">
    <property type="nucleotide sequence ID" value="NZ_AP023440.1"/>
</dbReference>
<dbReference type="InterPro" id="IPR051448">
    <property type="entry name" value="CdaR-like_regulators"/>
</dbReference>
<keyword evidence="3" id="KW-1185">Reference proteome</keyword>
<dbReference type="Gene3D" id="1.10.10.2840">
    <property type="entry name" value="PucR C-terminal helix-turn-helix domain"/>
    <property type="match status" value="1"/>
</dbReference>
<gene>
    <name evidence="2" type="ORF">GCM10017557_51970</name>
</gene>
<proteinExistence type="predicted"/>
<evidence type="ECO:0000313" key="3">
    <source>
        <dbReference type="Proteomes" id="UP000516444"/>
    </source>
</evidence>
<dbReference type="PANTHER" id="PTHR33744:SF17">
    <property type="entry name" value="CONSERVED PROTEIN"/>
    <property type="match status" value="1"/>
</dbReference>
<feature type="domain" description="PucR C-terminal helix-turn-helix" evidence="1">
    <location>
        <begin position="300"/>
        <end position="355"/>
    </location>
</feature>
<sequence>MKGLLLRLSALDADAAAALRVIAHFEALLGAGRRLDAESLVRSTAGLAECPAGLEVGGRTVRFGPAGTLPAEPLGAVSGSAEFAPGGRVWLERPGAPGPLDELVLEWLAIAAGVVHGSREQDFAPAQVADPALVERVLSEREAVEDRARALRLLGLAPELPLRVVAVAGASSVAVLGRRELRPGVRVAAVGPLAVALAPGAASSADELRAFVRDQGAQGVRIGVGGSVPALDAAASWAQARLALRFAVDVVGLPDETVVDHDALGPVALLADIPVDRLRAQPDVRALVGLAEGRGGPAALAALTAFLRTGSLRHAATDLHLHHSSVAARLSGVENALGYRLSDPQNRFRAQLALYAVRLAEPET</sequence>
<dbReference type="AlphaFoldDB" id="A0A7G1P4R2"/>
<dbReference type="KEGG" id="sgm:GCM10017557_51970"/>
<evidence type="ECO:0000313" key="2">
    <source>
        <dbReference type="EMBL" id="BCL30338.1"/>
    </source>
</evidence>
<dbReference type="Proteomes" id="UP000516444">
    <property type="component" value="Chromosome"/>
</dbReference>
<name>A0A7G1P4R2_9ACTN</name>
<protein>
    <recommendedName>
        <fullName evidence="1">PucR C-terminal helix-turn-helix domain-containing protein</fullName>
    </recommendedName>
</protein>
<dbReference type="InterPro" id="IPR042070">
    <property type="entry name" value="PucR_C-HTH_sf"/>
</dbReference>
<reference evidence="2 3" key="1">
    <citation type="journal article" date="2014" name="Int. J. Syst. Evol. Microbiol.">
        <title>Complete genome sequence of Corynebacterium casei LMG S-19264T (=DSM 44701T), isolated from a smear-ripened cheese.</title>
        <authorList>
            <consortium name="US DOE Joint Genome Institute (JGI-PGF)"/>
            <person name="Walter F."/>
            <person name="Albersmeier A."/>
            <person name="Kalinowski J."/>
            <person name="Ruckert C."/>
        </authorList>
    </citation>
    <scope>NUCLEOTIDE SEQUENCE [LARGE SCALE GENOMIC DNA]</scope>
    <source>
        <strain evidence="2 3">JCM 4677</strain>
    </source>
</reference>
<dbReference type="PANTHER" id="PTHR33744">
    <property type="entry name" value="CARBOHYDRATE DIACID REGULATOR"/>
    <property type="match status" value="1"/>
</dbReference>
<organism evidence="2 3">
    <name type="scientific">Streptomyces aurantiacus</name>
    <dbReference type="NCBI Taxonomy" id="47760"/>
    <lineage>
        <taxon>Bacteria</taxon>
        <taxon>Bacillati</taxon>
        <taxon>Actinomycetota</taxon>
        <taxon>Actinomycetes</taxon>
        <taxon>Kitasatosporales</taxon>
        <taxon>Streptomycetaceae</taxon>
        <taxon>Streptomyces</taxon>
        <taxon>Streptomyces aurantiacus group</taxon>
    </lineage>
</organism>
<dbReference type="EMBL" id="AP023440">
    <property type="protein sequence ID" value="BCL30338.1"/>
    <property type="molecule type" value="Genomic_DNA"/>
</dbReference>
<evidence type="ECO:0000259" key="1">
    <source>
        <dbReference type="Pfam" id="PF13556"/>
    </source>
</evidence>
<dbReference type="InterPro" id="IPR025736">
    <property type="entry name" value="PucR_C-HTH_dom"/>
</dbReference>